<dbReference type="PROSITE" id="PS51471">
    <property type="entry name" value="FE2OG_OXY"/>
    <property type="match status" value="1"/>
</dbReference>
<keyword evidence="3 12" id="KW-0223">Dioxygenase</keyword>
<organism evidence="12 13">
    <name type="scientific">Morella rubra</name>
    <name type="common">Chinese bayberry</name>
    <dbReference type="NCBI Taxonomy" id="262757"/>
    <lineage>
        <taxon>Eukaryota</taxon>
        <taxon>Viridiplantae</taxon>
        <taxon>Streptophyta</taxon>
        <taxon>Embryophyta</taxon>
        <taxon>Tracheophyta</taxon>
        <taxon>Spermatophyta</taxon>
        <taxon>Magnoliopsida</taxon>
        <taxon>eudicotyledons</taxon>
        <taxon>Gunneridae</taxon>
        <taxon>Pentapetalae</taxon>
        <taxon>rosids</taxon>
        <taxon>fabids</taxon>
        <taxon>Fagales</taxon>
        <taxon>Myricaceae</taxon>
        <taxon>Morella</taxon>
    </lineage>
</organism>
<dbReference type="GO" id="GO:0009685">
    <property type="term" value="P:gibberellin metabolic process"/>
    <property type="evidence" value="ECO:0007669"/>
    <property type="project" value="UniProtKB-ARBA"/>
</dbReference>
<dbReference type="OrthoDB" id="288590at2759"/>
<keyword evidence="4 10" id="KW-0560">Oxidoreductase</keyword>
<keyword evidence="5 10" id="KW-0408">Iron</keyword>
<dbReference type="EMBL" id="RXIC02000023">
    <property type="protein sequence ID" value="KAB1213805.1"/>
    <property type="molecule type" value="Genomic_DNA"/>
</dbReference>
<dbReference type="GO" id="GO:0045543">
    <property type="term" value="F:gibberellin 2-beta-dioxygenase activity"/>
    <property type="evidence" value="ECO:0007669"/>
    <property type="project" value="UniProtKB-EC"/>
</dbReference>
<dbReference type="InterPro" id="IPR050231">
    <property type="entry name" value="Iron_ascorbate_oxido_reductase"/>
</dbReference>
<keyword evidence="2 10" id="KW-0479">Metal-binding</keyword>
<evidence type="ECO:0000256" key="9">
    <source>
        <dbReference type="ARBA" id="ARBA00066708"/>
    </source>
</evidence>
<dbReference type="InterPro" id="IPR026992">
    <property type="entry name" value="DIOX_N"/>
</dbReference>
<evidence type="ECO:0000259" key="11">
    <source>
        <dbReference type="PROSITE" id="PS51471"/>
    </source>
</evidence>
<dbReference type="Pfam" id="PF03171">
    <property type="entry name" value="2OG-FeII_Oxy"/>
    <property type="match status" value="1"/>
</dbReference>
<evidence type="ECO:0000256" key="10">
    <source>
        <dbReference type="RuleBase" id="RU003682"/>
    </source>
</evidence>
<reference evidence="12 13" key="1">
    <citation type="journal article" date="2019" name="Plant Biotechnol. J.">
        <title>The red bayberry genome and genetic basis of sex determination.</title>
        <authorList>
            <person name="Jia H.M."/>
            <person name="Jia H.J."/>
            <person name="Cai Q.L."/>
            <person name="Wang Y."/>
            <person name="Zhao H.B."/>
            <person name="Yang W.F."/>
            <person name="Wang G.Y."/>
            <person name="Li Y.H."/>
            <person name="Zhan D.L."/>
            <person name="Shen Y.T."/>
            <person name="Niu Q.F."/>
            <person name="Chang L."/>
            <person name="Qiu J."/>
            <person name="Zhao L."/>
            <person name="Xie H.B."/>
            <person name="Fu W.Y."/>
            <person name="Jin J."/>
            <person name="Li X.W."/>
            <person name="Jiao Y."/>
            <person name="Zhou C.C."/>
            <person name="Tu T."/>
            <person name="Chai C.Y."/>
            <person name="Gao J.L."/>
            <person name="Fan L.J."/>
            <person name="van de Weg E."/>
            <person name="Wang J.Y."/>
            <person name="Gao Z.S."/>
        </authorList>
    </citation>
    <scope>NUCLEOTIDE SEQUENCE [LARGE SCALE GENOMIC DNA]</scope>
    <source>
        <tissue evidence="12">Leaves</tissue>
    </source>
</reference>
<dbReference type="EC" id="1.14.11.13" evidence="9"/>
<dbReference type="PANTHER" id="PTHR47990">
    <property type="entry name" value="2-OXOGLUTARATE (2OG) AND FE(II)-DEPENDENT OXYGENASE SUPERFAMILY PROTEIN-RELATED"/>
    <property type="match status" value="1"/>
</dbReference>
<gene>
    <name evidence="12" type="ORF">CJ030_MR5G021937</name>
</gene>
<evidence type="ECO:0000256" key="1">
    <source>
        <dbReference type="ARBA" id="ARBA00004972"/>
    </source>
</evidence>
<dbReference type="GO" id="GO:0046872">
    <property type="term" value="F:metal ion binding"/>
    <property type="evidence" value="ECO:0007669"/>
    <property type="project" value="UniProtKB-KW"/>
</dbReference>
<evidence type="ECO:0000256" key="7">
    <source>
        <dbReference type="ARBA" id="ARBA00052204"/>
    </source>
</evidence>
<sequence>MVVASPTPLSSEKLRDVNLPMVDLSAERSEVSKSVVKACEEFGFFKVINHGVPEDVILNLEREGLGFFALPVTEKQRAGPPNPFGYGCKNIGFNGDMGEVEYLTLNTHPLSIAERSKTISTHDPSKFSSAAMAFIEAVRELACELLDLIAEGLLVPDTAVFSRLIRDLDSDSVLRLNHYPPPQVDCKDWDTSPSYDRVKVGIGAHSDPQILTLLRSNDVGGLQISVEDGVWIPVPSDPTAFWVNVGDMLQAMTNGRFMSVRHRALTNPFKSRMSMAYFGAPPLQASISAPPEIVRPNRLSLYRPFTWAEYKKTTYSLRLGDSRLQLYSAGTDAGVAS</sequence>
<evidence type="ECO:0000313" key="13">
    <source>
        <dbReference type="Proteomes" id="UP000516437"/>
    </source>
</evidence>
<dbReference type="SUPFAM" id="SSF51197">
    <property type="entry name" value="Clavaminate synthase-like"/>
    <property type="match status" value="1"/>
</dbReference>
<dbReference type="InterPro" id="IPR005123">
    <property type="entry name" value="Oxoglu/Fe-dep_dioxygenase_dom"/>
</dbReference>
<comment type="similarity">
    <text evidence="8">Belongs to the iron/ascorbate-dependent oxidoreductase family. GA2OX subfamily.</text>
</comment>
<evidence type="ECO:0000256" key="5">
    <source>
        <dbReference type="ARBA" id="ARBA00023004"/>
    </source>
</evidence>
<protein>
    <recommendedName>
        <fullName evidence="9">gibberellin 2beta-dioxygenase</fullName>
        <ecNumber evidence="9">1.14.11.13</ecNumber>
    </recommendedName>
</protein>
<dbReference type="Gene3D" id="2.60.120.330">
    <property type="entry name" value="B-lactam Antibiotic, Isopenicillin N Synthase, Chain"/>
    <property type="match status" value="1"/>
</dbReference>
<dbReference type="InterPro" id="IPR027443">
    <property type="entry name" value="IPNS-like_sf"/>
</dbReference>
<accession>A0A6A1VME8</accession>
<dbReference type="PRINTS" id="PR00682">
    <property type="entry name" value="IPNSYNTHASE"/>
</dbReference>
<dbReference type="FunFam" id="2.60.120.330:FF:000025">
    <property type="entry name" value="Gibberellin 2-beta-dioxygenase 2"/>
    <property type="match status" value="1"/>
</dbReference>
<evidence type="ECO:0000256" key="8">
    <source>
        <dbReference type="ARBA" id="ARBA00061282"/>
    </source>
</evidence>
<comment type="catalytic activity">
    <reaction evidence="7">
        <text>gibberellin A1 + 2-oxoglutarate + O2 = gibberellin A8 + succinate + CO2</text>
        <dbReference type="Rhea" id="RHEA:15005"/>
        <dbReference type="ChEBI" id="CHEBI:15379"/>
        <dbReference type="ChEBI" id="CHEBI:16526"/>
        <dbReference type="ChEBI" id="CHEBI:16810"/>
        <dbReference type="ChEBI" id="CHEBI:30031"/>
        <dbReference type="ChEBI" id="CHEBI:58524"/>
        <dbReference type="ChEBI" id="CHEBI:58594"/>
        <dbReference type="EC" id="1.14.11.13"/>
    </reaction>
</comment>
<proteinExistence type="inferred from homology"/>
<keyword evidence="13" id="KW-1185">Reference proteome</keyword>
<dbReference type="AlphaFoldDB" id="A0A6A1VME8"/>
<evidence type="ECO:0000256" key="4">
    <source>
        <dbReference type="ARBA" id="ARBA00023002"/>
    </source>
</evidence>
<evidence type="ECO:0000256" key="6">
    <source>
        <dbReference type="ARBA" id="ARBA00037909"/>
    </source>
</evidence>
<comment type="pathway">
    <text evidence="6">Plant hormone biosynthesis; gibberellin biosynthesis.</text>
</comment>
<name>A0A6A1VME8_9ROSI</name>
<evidence type="ECO:0000313" key="12">
    <source>
        <dbReference type="EMBL" id="KAB1213805.1"/>
    </source>
</evidence>
<dbReference type="InterPro" id="IPR044861">
    <property type="entry name" value="IPNS-like_FE2OG_OXY"/>
</dbReference>
<dbReference type="Proteomes" id="UP000516437">
    <property type="component" value="Chromosome 5"/>
</dbReference>
<comment type="caution">
    <text evidence="12">The sequence shown here is derived from an EMBL/GenBank/DDBJ whole genome shotgun (WGS) entry which is preliminary data.</text>
</comment>
<dbReference type="Pfam" id="PF14226">
    <property type="entry name" value="DIOX_N"/>
    <property type="match status" value="1"/>
</dbReference>
<comment type="pathway">
    <text evidence="1">Hormone biosynthesis.</text>
</comment>
<feature type="domain" description="Fe2OG dioxygenase" evidence="11">
    <location>
        <begin position="169"/>
        <end position="281"/>
    </location>
</feature>
<evidence type="ECO:0000256" key="2">
    <source>
        <dbReference type="ARBA" id="ARBA00022723"/>
    </source>
</evidence>
<evidence type="ECO:0000256" key="3">
    <source>
        <dbReference type="ARBA" id="ARBA00022964"/>
    </source>
</evidence>